<dbReference type="AlphaFoldDB" id="A0A0E0RBW6"/>
<dbReference type="HOGENOM" id="CLU_1512961_0_0_1"/>
<proteinExistence type="predicted"/>
<dbReference type="Gramene" id="ORUFI11G24150.1">
    <property type="protein sequence ID" value="ORUFI11G24150.1"/>
    <property type="gene ID" value="ORUFI11G24150"/>
</dbReference>
<organism evidence="1 2">
    <name type="scientific">Oryza rufipogon</name>
    <name type="common">Brownbeard rice</name>
    <name type="synonym">Asian wild rice</name>
    <dbReference type="NCBI Taxonomy" id="4529"/>
    <lineage>
        <taxon>Eukaryota</taxon>
        <taxon>Viridiplantae</taxon>
        <taxon>Streptophyta</taxon>
        <taxon>Embryophyta</taxon>
        <taxon>Tracheophyta</taxon>
        <taxon>Spermatophyta</taxon>
        <taxon>Magnoliopsida</taxon>
        <taxon>Liliopsida</taxon>
        <taxon>Poales</taxon>
        <taxon>Poaceae</taxon>
        <taxon>BOP clade</taxon>
        <taxon>Oryzoideae</taxon>
        <taxon>Oryzeae</taxon>
        <taxon>Oryzinae</taxon>
        <taxon>Oryza</taxon>
    </lineage>
</organism>
<evidence type="ECO:0000313" key="1">
    <source>
        <dbReference type="EnsemblPlants" id="ORUFI11G24150.1"/>
    </source>
</evidence>
<dbReference type="Proteomes" id="UP000008022">
    <property type="component" value="Unassembled WGS sequence"/>
</dbReference>
<reference evidence="2" key="1">
    <citation type="submission" date="2013-06" db="EMBL/GenBank/DDBJ databases">
        <authorList>
            <person name="Zhao Q."/>
        </authorList>
    </citation>
    <scope>NUCLEOTIDE SEQUENCE</scope>
    <source>
        <strain evidence="2">cv. W1943</strain>
    </source>
</reference>
<reference evidence="1" key="2">
    <citation type="submission" date="2015-06" db="UniProtKB">
        <authorList>
            <consortium name="EnsemblPlants"/>
        </authorList>
    </citation>
    <scope>IDENTIFICATION</scope>
</reference>
<name>A0A0E0RBW6_ORYRU</name>
<evidence type="ECO:0000313" key="2">
    <source>
        <dbReference type="Proteomes" id="UP000008022"/>
    </source>
</evidence>
<sequence>MAEDDKVMNGEYKGCDCGVCKDTYNTTNKYLRRIAKYCNQEEISQAGIGIITSKTVGELGWGRSKRLAPRLLVARLLPGWNTLLHTLLPRGVVVVAVVGDEDDGVTGVVGVVGIDCVRLYATPLASPSPSKYSERNRKDTLFWSVERWTLLRCYGVHMRTSTLFRQFNLFEIKSREFD</sequence>
<accession>A0A0E0RBW6</accession>
<keyword evidence="2" id="KW-1185">Reference proteome</keyword>
<dbReference type="EnsemblPlants" id="ORUFI11G24150.1">
    <property type="protein sequence ID" value="ORUFI11G24150.1"/>
    <property type="gene ID" value="ORUFI11G24150"/>
</dbReference>
<protein>
    <submittedName>
        <fullName evidence="1">Uncharacterized protein</fullName>
    </submittedName>
</protein>